<evidence type="ECO:0000313" key="3">
    <source>
        <dbReference type="EMBL" id="MER6273565.1"/>
    </source>
</evidence>
<dbReference type="EMBL" id="JBEOZM010000033">
    <property type="protein sequence ID" value="MER6273565.1"/>
    <property type="molecule type" value="Genomic_DNA"/>
</dbReference>
<comment type="caution">
    <text evidence="3">The sequence shown here is derived from an EMBL/GenBank/DDBJ whole genome shotgun (WGS) entry which is preliminary data.</text>
</comment>
<protein>
    <submittedName>
        <fullName evidence="3">ATP-grasp domain-containing protein</fullName>
    </submittedName>
</protein>
<keyword evidence="4" id="KW-1185">Reference proteome</keyword>
<dbReference type="InterPro" id="IPR011761">
    <property type="entry name" value="ATP-grasp"/>
</dbReference>
<dbReference type="Pfam" id="PF02655">
    <property type="entry name" value="ATP-grasp_3"/>
    <property type="match status" value="1"/>
</dbReference>
<dbReference type="RefSeq" id="WP_351961828.1">
    <property type="nucleotide sequence ID" value="NZ_JBEOZM010000033.1"/>
</dbReference>
<dbReference type="Proteomes" id="UP001490365">
    <property type="component" value="Unassembled WGS sequence"/>
</dbReference>
<dbReference type="InterPro" id="IPR003806">
    <property type="entry name" value="ATP-grasp_PylC-type"/>
</dbReference>
<dbReference type="InterPro" id="IPR013815">
    <property type="entry name" value="ATP_grasp_subdomain_1"/>
</dbReference>
<organism evidence="3 4">
    <name type="scientific">Streptomyces sp. 900105755</name>
    <dbReference type="NCBI Taxonomy" id="3154389"/>
    <lineage>
        <taxon>Bacteria</taxon>
        <taxon>Bacillati</taxon>
        <taxon>Actinomycetota</taxon>
        <taxon>Actinomycetes</taxon>
        <taxon>Kitasatosporales</taxon>
        <taxon>Streptomycetaceae</taxon>
        <taxon>Streptomyces</taxon>
    </lineage>
</organism>
<dbReference type="PROSITE" id="PS50975">
    <property type="entry name" value="ATP_GRASP"/>
    <property type="match status" value="1"/>
</dbReference>
<accession>A0ABV1TU79</accession>
<reference evidence="3 4" key="1">
    <citation type="submission" date="2024-06" db="EMBL/GenBank/DDBJ databases">
        <title>The Natural Products Discovery Center: Release of the First 8490 Sequenced Strains for Exploring Actinobacteria Biosynthetic Diversity.</title>
        <authorList>
            <person name="Kalkreuter E."/>
            <person name="Kautsar S.A."/>
            <person name="Yang D."/>
            <person name="Bader C.D."/>
            <person name="Teijaro C.N."/>
            <person name="Fluegel L."/>
            <person name="Davis C.M."/>
            <person name="Simpson J.R."/>
            <person name="Lauterbach L."/>
            <person name="Steele A.D."/>
            <person name="Gui C."/>
            <person name="Meng S."/>
            <person name="Li G."/>
            <person name="Viehrig K."/>
            <person name="Ye F."/>
            <person name="Su P."/>
            <person name="Kiefer A.F."/>
            <person name="Nichols A."/>
            <person name="Cepeda A.J."/>
            <person name="Yan W."/>
            <person name="Fan B."/>
            <person name="Jiang Y."/>
            <person name="Adhikari A."/>
            <person name="Zheng C.-J."/>
            <person name="Schuster L."/>
            <person name="Cowan T.M."/>
            <person name="Smanski M.J."/>
            <person name="Chevrette M.G."/>
            <person name="De Carvalho L.P.S."/>
            <person name="Shen B."/>
        </authorList>
    </citation>
    <scope>NUCLEOTIDE SEQUENCE [LARGE SCALE GENOMIC DNA]</scope>
    <source>
        <strain evidence="3 4">NPDC001694</strain>
    </source>
</reference>
<evidence type="ECO:0000313" key="4">
    <source>
        <dbReference type="Proteomes" id="UP001490365"/>
    </source>
</evidence>
<dbReference type="Gene3D" id="3.40.50.20">
    <property type="match status" value="1"/>
</dbReference>
<name>A0ABV1TU79_9ACTN</name>
<sequence>MRIVVTGTGGASGYAVALQAEQLGYEVLWADADPLCPALLANSHRAQLLPLVSEGDVYLEALARAAKNFGAHCISFNTDAEVRYAAGKVDALSDLGLAQWIPSPETVRICSDKGEFARRLARDNRFRTPRSFSLDGLPSDLLPADSVFVKTRSGSGGADSMICSSRPEVDAWLARNPDGLVQEVLTGPEFSADCLYTGSGLPLVVTRRRLRTRSGMSTVTETFYEPELERLIGELLQELHVVGPSCVQGFLQPDGIVLTEVNVRFGGGCAAAFWGTTHLVEQYLALLVTGERTLPKGLHESRVFTKTTLVRVPGYETLRSRPETEETTLAVKTRTGEH</sequence>
<keyword evidence="1" id="KW-0547">Nucleotide-binding</keyword>
<feature type="domain" description="ATP-grasp" evidence="2">
    <location>
        <begin position="118"/>
        <end position="288"/>
    </location>
</feature>
<evidence type="ECO:0000259" key="2">
    <source>
        <dbReference type="PROSITE" id="PS50975"/>
    </source>
</evidence>
<proteinExistence type="predicted"/>
<keyword evidence="1" id="KW-0067">ATP-binding</keyword>
<evidence type="ECO:0000256" key="1">
    <source>
        <dbReference type="PROSITE-ProRule" id="PRU00409"/>
    </source>
</evidence>
<dbReference type="SUPFAM" id="SSF56059">
    <property type="entry name" value="Glutathione synthetase ATP-binding domain-like"/>
    <property type="match status" value="1"/>
</dbReference>
<dbReference type="Gene3D" id="3.30.470.20">
    <property type="entry name" value="ATP-grasp fold, B domain"/>
    <property type="match status" value="1"/>
</dbReference>
<gene>
    <name evidence="3" type="ORF">ABT211_40805</name>
</gene>
<dbReference type="Gene3D" id="3.30.1490.20">
    <property type="entry name" value="ATP-grasp fold, A domain"/>
    <property type="match status" value="1"/>
</dbReference>